<organism evidence="1 2">
    <name type="scientific">Caballeronia ptereochthonis</name>
    <dbReference type="NCBI Taxonomy" id="1777144"/>
    <lineage>
        <taxon>Bacteria</taxon>
        <taxon>Pseudomonadati</taxon>
        <taxon>Pseudomonadota</taxon>
        <taxon>Betaproteobacteria</taxon>
        <taxon>Burkholderiales</taxon>
        <taxon>Burkholderiaceae</taxon>
        <taxon>Caballeronia</taxon>
    </lineage>
</organism>
<accession>A0A158D1Y8</accession>
<dbReference type="AlphaFoldDB" id="A0A158D1Y8"/>
<evidence type="ECO:0000313" key="2">
    <source>
        <dbReference type="Proteomes" id="UP000054978"/>
    </source>
</evidence>
<sequence>MHWIAALPMYNVTPALAADWRTLLERVRASLADWLNPRGDTLEIVDPGPDLAAFWLRDDVLLSQTCGYPLVHALAGRVRLVATPDFDVPGCGEGTYRSVLVAGAHVAARSIEACRGLRAVYNGDDSNSGMNLFRHAVALFAREGRFFASVTQTGSHLESLRALAGTRADVAAIDCVTFAFVRSHLPDLTAGVRVIGATASAGALPFVTSRRVPEDAIDTLFRALGDALKQDSSLARRLRLKGVVKRTSADFAPILDYEREAIARGYPRLA</sequence>
<dbReference type="PANTHER" id="PTHR35841:SF1">
    <property type="entry name" value="PHOSPHONATES-BINDING PERIPLASMIC PROTEIN"/>
    <property type="match status" value="1"/>
</dbReference>
<gene>
    <name evidence="1" type="ORF">AWB83_04970</name>
</gene>
<dbReference type="SUPFAM" id="SSF53850">
    <property type="entry name" value="Periplasmic binding protein-like II"/>
    <property type="match status" value="1"/>
</dbReference>
<dbReference type="Gene3D" id="3.40.190.10">
    <property type="entry name" value="Periplasmic binding protein-like II"/>
    <property type="match status" value="1"/>
</dbReference>
<dbReference type="Proteomes" id="UP000054978">
    <property type="component" value="Unassembled WGS sequence"/>
</dbReference>
<protein>
    <submittedName>
        <fullName evidence="1">ABC phosphate/phosphonate transporter, periplasmic ligand binding protein</fullName>
    </submittedName>
</protein>
<proteinExistence type="predicted"/>
<dbReference type="STRING" id="1777144.AWB83_04970"/>
<reference evidence="1" key="1">
    <citation type="submission" date="2016-01" db="EMBL/GenBank/DDBJ databases">
        <authorList>
            <person name="Peeters C."/>
        </authorList>
    </citation>
    <scope>NUCLEOTIDE SEQUENCE [LARGE SCALE GENOMIC DNA]</scope>
    <source>
        <strain evidence="1">LMG 29326</strain>
    </source>
</reference>
<keyword evidence="2" id="KW-1185">Reference proteome</keyword>
<comment type="caution">
    <text evidence="1">The sequence shown here is derived from an EMBL/GenBank/DDBJ whole genome shotgun (WGS) entry which is preliminary data.</text>
</comment>
<dbReference type="Pfam" id="PF12974">
    <property type="entry name" value="Phosphonate-bd"/>
    <property type="match status" value="1"/>
</dbReference>
<evidence type="ECO:0000313" key="1">
    <source>
        <dbReference type="EMBL" id="SAK88665.1"/>
    </source>
</evidence>
<dbReference type="EMBL" id="FCOB02000026">
    <property type="protein sequence ID" value="SAK88665.1"/>
    <property type="molecule type" value="Genomic_DNA"/>
</dbReference>
<dbReference type="OrthoDB" id="5599602at2"/>
<dbReference type="RefSeq" id="WP_087048323.1">
    <property type="nucleotide sequence ID" value="NZ_FCOB02000026.1"/>
</dbReference>
<name>A0A158D1Y8_9BURK</name>
<dbReference type="PANTHER" id="PTHR35841">
    <property type="entry name" value="PHOSPHONATES-BINDING PERIPLASMIC PROTEIN"/>
    <property type="match status" value="1"/>
</dbReference>